<protein>
    <recommendedName>
        <fullName evidence="2">Myb-like DNA-binding domain-containing protein</fullName>
    </recommendedName>
</protein>
<feature type="compositionally biased region" description="Basic and acidic residues" evidence="1">
    <location>
        <begin position="133"/>
        <end position="143"/>
    </location>
</feature>
<evidence type="ECO:0000313" key="3">
    <source>
        <dbReference type="EMBL" id="KKZ63216.1"/>
    </source>
</evidence>
<accession>A0A0G2J920</accession>
<dbReference type="VEuPathDB" id="FungiDB:EMCG_02421"/>
<gene>
    <name evidence="3" type="ORF">EMCG_02421</name>
</gene>
<name>A0A0G2J920_9EURO</name>
<evidence type="ECO:0000259" key="2">
    <source>
        <dbReference type="Pfam" id="PF22980"/>
    </source>
</evidence>
<dbReference type="Proteomes" id="UP000034164">
    <property type="component" value="Unassembled WGS sequence"/>
</dbReference>
<feature type="compositionally biased region" description="Polar residues" evidence="1">
    <location>
        <begin position="66"/>
        <end position="76"/>
    </location>
</feature>
<evidence type="ECO:0000313" key="4">
    <source>
        <dbReference type="Proteomes" id="UP000034164"/>
    </source>
</evidence>
<feature type="region of interest" description="Disordered" evidence="1">
    <location>
        <begin position="52"/>
        <end position="145"/>
    </location>
</feature>
<proteinExistence type="predicted"/>
<organism evidence="3 4">
    <name type="scientific">[Emmonsia] crescens</name>
    <dbReference type="NCBI Taxonomy" id="73230"/>
    <lineage>
        <taxon>Eukaryota</taxon>
        <taxon>Fungi</taxon>
        <taxon>Dikarya</taxon>
        <taxon>Ascomycota</taxon>
        <taxon>Pezizomycotina</taxon>
        <taxon>Eurotiomycetes</taxon>
        <taxon>Eurotiomycetidae</taxon>
        <taxon>Onygenales</taxon>
        <taxon>Ajellomycetaceae</taxon>
        <taxon>Emergomyces</taxon>
    </lineage>
</organism>
<evidence type="ECO:0000256" key="1">
    <source>
        <dbReference type="SAM" id="MobiDB-lite"/>
    </source>
</evidence>
<reference evidence="4" key="1">
    <citation type="journal article" date="2015" name="PLoS Genet.">
        <title>The dynamic genome and transcriptome of the human fungal pathogen Blastomyces and close relative Emmonsia.</title>
        <authorList>
            <person name="Munoz J.F."/>
            <person name="Gauthier G.M."/>
            <person name="Desjardins C.A."/>
            <person name="Gallo J.E."/>
            <person name="Holder J."/>
            <person name="Sullivan T.D."/>
            <person name="Marty A.J."/>
            <person name="Carmen J.C."/>
            <person name="Chen Z."/>
            <person name="Ding L."/>
            <person name="Gujja S."/>
            <person name="Magrini V."/>
            <person name="Misas E."/>
            <person name="Mitreva M."/>
            <person name="Priest M."/>
            <person name="Saif S."/>
            <person name="Whiston E.A."/>
            <person name="Young S."/>
            <person name="Zeng Q."/>
            <person name="Goldman W.E."/>
            <person name="Mardis E.R."/>
            <person name="Taylor J.W."/>
            <person name="McEwen J.G."/>
            <person name="Clay O.K."/>
            <person name="Klein B.S."/>
            <person name="Cuomo C.A."/>
        </authorList>
    </citation>
    <scope>NUCLEOTIDE SEQUENCE [LARGE SCALE GENOMIC DNA]</scope>
    <source>
        <strain evidence="4">UAMH 3008</strain>
    </source>
</reference>
<dbReference type="InterPro" id="IPR054505">
    <property type="entry name" value="Myb_DNA-bind_8"/>
</dbReference>
<dbReference type="AlphaFoldDB" id="A0A0G2J920"/>
<sequence length="235" mass="24848">MPPATSDEQLNFLLRCVKYSSNGKVDFDQVARECNIVTKGAAAKRYERLMKANGINPNGGTAAGTDASSPQEARSNGSTPKKSTPKTPTKAKGTTGTKTPSTRKRKNAGKANGTSKKIKSEKLVGDSDDTDGADSKTRVKSENSDENIFDGERGEAMIQSSNDPLLSEGSGVVEGSLDREDGELYNEFCAINATSKQYFSGGPCRNGDCAHGGSEYDTNGAEDGELGMLDRGDEV</sequence>
<dbReference type="OrthoDB" id="5353914at2759"/>
<comment type="caution">
    <text evidence="3">The sequence shown here is derived from an EMBL/GenBank/DDBJ whole genome shotgun (WGS) entry which is preliminary data.</text>
</comment>
<feature type="region of interest" description="Disordered" evidence="1">
    <location>
        <begin position="207"/>
        <end position="235"/>
    </location>
</feature>
<dbReference type="EMBL" id="LCZI01000996">
    <property type="protein sequence ID" value="KKZ63216.1"/>
    <property type="molecule type" value="Genomic_DNA"/>
</dbReference>
<dbReference type="Pfam" id="PF22980">
    <property type="entry name" value="Myb_DNA-bind_8"/>
    <property type="match status" value="1"/>
</dbReference>
<feature type="compositionally biased region" description="Low complexity" evidence="1">
    <location>
        <begin position="77"/>
        <end position="100"/>
    </location>
</feature>
<feature type="domain" description="Myb-like DNA-binding" evidence="2">
    <location>
        <begin position="6"/>
        <end position="54"/>
    </location>
</feature>